<evidence type="ECO:0000313" key="2">
    <source>
        <dbReference type="Proteomes" id="UP000078582"/>
    </source>
</evidence>
<keyword evidence="2" id="KW-1185">Reference proteome</keyword>
<dbReference type="GeneID" id="42982934"/>
<name>A0A192H4S8_9LACO</name>
<dbReference type="EMBL" id="CP014873">
    <property type="protein sequence ID" value="ANK63385.1"/>
    <property type="molecule type" value="Genomic_DNA"/>
</dbReference>
<dbReference type="RefSeq" id="WP_068280142.1">
    <property type="nucleotide sequence ID" value="NZ_CP014873.1"/>
</dbReference>
<accession>A0A192H4S8</accession>
<proteinExistence type="predicted"/>
<evidence type="ECO:0000313" key="1">
    <source>
        <dbReference type="EMBL" id="ANK63385.1"/>
    </source>
</evidence>
<dbReference type="STRING" id="375175.AYR53_11745"/>
<protein>
    <submittedName>
        <fullName evidence="1">Uncharacterized protein</fullName>
    </submittedName>
</protein>
<sequence length="89" mass="10036">MIDETSIALNIDIEPDGSVTHLGQLWSSENGSLRTIIKNEVRNGTYFELVDLFKGTVIMHEAEFERVVEYLVSSNFKVIKNPVVSGQCY</sequence>
<dbReference type="AlphaFoldDB" id="A0A192H4S8"/>
<organism evidence="1 2">
    <name type="scientific">Loigolactobacillus backii</name>
    <dbReference type="NCBI Taxonomy" id="375175"/>
    <lineage>
        <taxon>Bacteria</taxon>
        <taxon>Bacillati</taxon>
        <taxon>Bacillota</taxon>
        <taxon>Bacilli</taxon>
        <taxon>Lactobacillales</taxon>
        <taxon>Lactobacillaceae</taxon>
        <taxon>Loigolactobacillus</taxon>
    </lineage>
</organism>
<reference evidence="1 2" key="1">
    <citation type="submission" date="2016-03" db="EMBL/GenBank/DDBJ databases">
        <title>Pediococcus and Lactobacillus from brewery environment - whole genome sequencing and assembly.</title>
        <authorList>
            <person name="Behr J."/>
            <person name="Geissler A.J."/>
            <person name="Vogel R.F."/>
        </authorList>
    </citation>
    <scope>NUCLEOTIDE SEQUENCE [LARGE SCALE GENOMIC DNA]</scope>
    <source>
        <strain evidence="1 2">TMW 1.1989</strain>
    </source>
</reference>
<dbReference type="Proteomes" id="UP000078582">
    <property type="component" value="Chromosome"/>
</dbReference>
<gene>
    <name evidence="1" type="ORF">AYR53_11745</name>
</gene>